<keyword evidence="2" id="KW-1185">Reference proteome</keyword>
<accession>A0A8H3XIJ6</accession>
<gene>
    <name evidence="1" type="ORF">F8M41_000727</name>
</gene>
<evidence type="ECO:0008006" key="3">
    <source>
        <dbReference type="Google" id="ProtNLM"/>
    </source>
</evidence>
<organism evidence="1 2">
    <name type="scientific">Gigaspora margarita</name>
    <dbReference type="NCBI Taxonomy" id="4874"/>
    <lineage>
        <taxon>Eukaryota</taxon>
        <taxon>Fungi</taxon>
        <taxon>Fungi incertae sedis</taxon>
        <taxon>Mucoromycota</taxon>
        <taxon>Glomeromycotina</taxon>
        <taxon>Glomeromycetes</taxon>
        <taxon>Diversisporales</taxon>
        <taxon>Gigasporaceae</taxon>
        <taxon>Gigaspora</taxon>
    </lineage>
</organism>
<evidence type="ECO:0000313" key="1">
    <source>
        <dbReference type="EMBL" id="KAF0459586.1"/>
    </source>
</evidence>
<evidence type="ECO:0000313" key="2">
    <source>
        <dbReference type="Proteomes" id="UP000439903"/>
    </source>
</evidence>
<dbReference type="Gene3D" id="3.80.10.10">
    <property type="entry name" value="Ribonuclease Inhibitor"/>
    <property type="match status" value="1"/>
</dbReference>
<name>A0A8H3XIJ6_GIGMA</name>
<proteinExistence type="predicted"/>
<sequence length="506" mass="58410">MASKMFMGDMPELMENILNNLNGEIESLYSCTLVNRHWCKISIPILWQDPFSFDQDPLFISIYFSSLDEEDEQFILKEYGVNTKISNTLFNYARFLKVLSLSNLESKVKKWIDVQLAGSNQYYNSLKYHMINLLFKLFIESGAALHKLDLCFPYFIEIKPEIFYSLGRNELFFSRLQDLSLSGISDFGTENANALLRILAKNTTKINVLVFDEFHSDYDPQVCHSLVCIIKSQEKLRQFSIIGADDFPEEFNGVISALESQKQSLKEVIIECCACNAEFKVLMSCENLEILRIRYCGHYGCTDLLKIIDYKVSTLEIVDCVIDATNMVLILEKSATLLQRLKLEPIDQDIWGESVLLETLKSFCPNITYLNISSIGFSSQLLELIGILQKLQFLTLGLWYLDDISEEQQVIQFAEILPLTLQYLDIRGSFLNSHINILLGNCNAPLNKLLIHRFDNEKQVKALIEFCIRKRTLHYVGVNMYFDDNFIWKVESYVTVVPYDRLVVDC</sequence>
<dbReference type="AlphaFoldDB" id="A0A8H3XIJ6"/>
<dbReference type="EMBL" id="WTPW01001058">
    <property type="protein sequence ID" value="KAF0459586.1"/>
    <property type="molecule type" value="Genomic_DNA"/>
</dbReference>
<dbReference type="SUPFAM" id="SSF52047">
    <property type="entry name" value="RNI-like"/>
    <property type="match status" value="1"/>
</dbReference>
<protein>
    <recommendedName>
        <fullName evidence="3">F-box domain-containing protein</fullName>
    </recommendedName>
</protein>
<dbReference type="OrthoDB" id="10280871at2759"/>
<reference evidence="1 2" key="1">
    <citation type="journal article" date="2019" name="Environ. Microbiol.">
        <title>At the nexus of three kingdoms: the genome of the mycorrhizal fungus Gigaspora margarita provides insights into plant, endobacterial and fungal interactions.</title>
        <authorList>
            <person name="Venice F."/>
            <person name="Ghignone S."/>
            <person name="Salvioli di Fossalunga A."/>
            <person name="Amselem J."/>
            <person name="Novero M."/>
            <person name="Xianan X."/>
            <person name="Sedzielewska Toro K."/>
            <person name="Morin E."/>
            <person name="Lipzen A."/>
            <person name="Grigoriev I.V."/>
            <person name="Henrissat B."/>
            <person name="Martin F.M."/>
            <person name="Bonfante P."/>
        </authorList>
    </citation>
    <scope>NUCLEOTIDE SEQUENCE [LARGE SCALE GENOMIC DNA]</scope>
    <source>
        <strain evidence="1 2">BEG34</strain>
    </source>
</reference>
<comment type="caution">
    <text evidence="1">The sequence shown here is derived from an EMBL/GenBank/DDBJ whole genome shotgun (WGS) entry which is preliminary data.</text>
</comment>
<dbReference type="Proteomes" id="UP000439903">
    <property type="component" value="Unassembled WGS sequence"/>
</dbReference>
<dbReference type="InterPro" id="IPR032675">
    <property type="entry name" value="LRR_dom_sf"/>
</dbReference>